<keyword evidence="2" id="KW-1185">Reference proteome</keyword>
<sequence length="379" mass="39427">MVLVLARMSFRMAVRAGIYHLETLYMNRYILRSVCVALPVWFAVAGIAGAAPQLLKAAPRPTGTSSKAPPSNAIPQLRTGLQKIPAGTAGNLIVMFMAGGPTAALPVEEGKQVSIPVSGKMGTVNLPNGSALLGKLSRIDDTSGNFTFDTMVINNRIYKIQAVSAPVQGKLIADPTSLQTIQDSKDLAKSGVRERRGAVQGAATSSIAGSAGNAIGAIGGNWGAYRAGAALGAVGGIFGAIQQLGAVNQSTGEQEEILDRKIPSVLQTNLSPLQSLNVQFLADVDLDVPDTELPAGMQPGTTILPNAAPTPTTMYPASPVGPSPVYQGGYGYPYPQAVPYPTTYPTPYPGTYPGGYPYPSTTYTGPYPSAVPLPVPYPR</sequence>
<dbReference type="STRING" id="1183438.GKIL_1542"/>
<proteinExistence type="predicted"/>
<dbReference type="EMBL" id="CP003587">
    <property type="protein sequence ID" value="AGY57788.1"/>
    <property type="molecule type" value="Genomic_DNA"/>
</dbReference>
<dbReference type="AlphaFoldDB" id="U5QFW5"/>
<dbReference type="Proteomes" id="UP000017396">
    <property type="component" value="Chromosome"/>
</dbReference>
<dbReference type="KEGG" id="glj:GKIL_1542"/>
<dbReference type="HOGENOM" id="CLU_729123_0_0_3"/>
<protein>
    <submittedName>
        <fullName evidence="1">Uncharacterized protein</fullName>
    </submittedName>
</protein>
<organism evidence="1 2">
    <name type="scientific">Gloeobacter kilaueensis (strain ATCC BAA-2537 / CCAP 1431/1 / ULC 316 / JS1)</name>
    <dbReference type="NCBI Taxonomy" id="1183438"/>
    <lineage>
        <taxon>Bacteria</taxon>
        <taxon>Bacillati</taxon>
        <taxon>Cyanobacteriota</taxon>
        <taxon>Cyanophyceae</taxon>
        <taxon>Gloeobacterales</taxon>
        <taxon>Gloeobacteraceae</taxon>
        <taxon>Gloeobacter</taxon>
    </lineage>
</organism>
<accession>U5QFW5</accession>
<name>U5QFW5_GLOK1</name>
<gene>
    <name evidence="1" type="ORF">GKIL_1542</name>
</gene>
<evidence type="ECO:0000313" key="2">
    <source>
        <dbReference type="Proteomes" id="UP000017396"/>
    </source>
</evidence>
<reference evidence="1 2" key="1">
    <citation type="journal article" date="2013" name="PLoS ONE">
        <title>Cultivation and Complete Genome Sequencing of Gloeobacter kilaueensis sp. nov., from a Lava Cave in Kilauea Caldera, Hawai'i.</title>
        <authorList>
            <person name="Saw J.H."/>
            <person name="Schatz M."/>
            <person name="Brown M.V."/>
            <person name="Kunkel D.D."/>
            <person name="Foster J.S."/>
            <person name="Shick H."/>
            <person name="Christensen S."/>
            <person name="Hou S."/>
            <person name="Wan X."/>
            <person name="Donachie S.P."/>
        </authorList>
    </citation>
    <scope>NUCLEOTIDE SEQUENCE [LARGE SCALE GENOMIC DNA]</scope>
    <source>
        <strain evidence="2">JS</strain>
    </source>
</reference>
<evidence type="ECO:0000313" key="1">
    <source>
        <dbReference type="EMBL" id="AGY57788.1"/>
    </source>
</evidence>